<comment type="subcellular location">
    <subcellularLocation>
        <location evidence="1">Cell inner membrane</location>
        <topology evidence="1">Multi-pass membrane protein</topology>
    </subcellularLocation>
</comment>
<evidence type="ECO:0000256" key="1">
    <source>
        <dbReference type="ARBA" id="ARBA00004429"/>
    </source>
</evidence>
<dbReference type="RefSeq" id="WP_132477796.1">
    <property type="nucleotide sequence ID" value="NZ_JBHRVM010000001.1"/>
</dbReference>
<sequence length="377" mass="39406">MLRLPLTLLITASFLALAWFVSLRQSLLFLIGIGMGGILAGARFGFTTGWRRLIEQRDTSGVMAQIVLLAVAAVISIPLLAYFPNDLMAALGPPSVSLLVGAFVFGIAMQVADGCGSGTLYKAGLGIPLNMAILPMFALGSFLGSAHLSHWLSLGAIQPVGMVDSLGALPAVLLTFAGLAIAGLLAYGWSKRKTPDAAAAAPSPQARKNAAAPRWFNRRLAIAGIGLALLAVLNLVVAGQPWGVVYGFGLWGAKLATAAGLFDPTTNAFWSQPGNLHALEQTVFLDVTTITNIGIMAGALWIAARKAPGASRMTGQQWLIGIIAGFLLGYSSRLAFGCNVGAMVSGISTGSLHGWIWVVMAFAGSLIGVRLRRRYGF</sequence>
<comment type="caution">
    <text evidence="10">The sequence shown here is derived from an EMBL/GenBank/DDBJ whole genome shotgun (WGS) entry which is preliminary data.</text>
</comment>
<protein>
    <submittedName>
        <fullName evidence="10">Uncharacterized protein</fullName>
    </submittedName>
</protein>
<evidence type="ECO:0000256" key="6">
    <source>
        <dbReference type="ARBA" id="ARBA00022989"/>
    </source>
</evidence>
<dbReference type="PANTHER" id="PTHR30574">
    <property type="entry name" value="INNER MEMBRANE PROTEIN YEDE"/>
    <property type="match status" value="1"/>
</dbReference>
<name>A0A4V2VQG1_9BURK</name>
<keyword evidence="2" id="KW-0813">Transport</keyword>
<dbReference type="InterPro" id="IPR007272">
    <property type="entry name" value="Sulf_transp_TsuA/YedE"/>
</dbReference>
<reference evidence="10 11" key="1">
    <citation type="submission" date="2019-03" db="EMBL/GenBank/DDBJ databases">
        <title>Genomic Encyclopedia of Type Strains, Phase IV (KMG-IV): sequencing the most valuable type-strain genomes for metagenomic binning, comparative biology and taxonomic classification.</title>
        <authorList>
            <person name="Goeker M."/>
        </authorList>
    </citation>
    <scope>NUCLEOTIDE SEQUENCE [LARGE SCALE GENOMIC DNA]</scope>
    <source>
        <strain evidence="10 11">DSM 100048</strain>
    </source>
</reference>
<feature type="transmembrane region" description="Helical" evidence="9">
    <location>
        <begin position="220"/>
        <end position="242"/>
    </location>
</feature>
<evidence type="ECO:0000256" key="8">
    <source>
        <dbReference type="ARBA" id="ARBA00035655"/>
    </source>
</evidence>
<gene>
    <name evidence="10" type="ORF">EV686_10951</name>
</gene>
<proteinExistence type="inferred from homology"/>
<feature type="transmembrane region" description="Helical" evidence="9">
    <location>
        <begin position="127"/>
        <end position="148"/>
    </location>
</feature>
<evidence type="ECO:0000256" key="3">
    <source>
        <dbReference type="ARBA" id="ARBA00022475"/>
    </source>
</evidence>
<evidence type="ECO:0000256" key="7">
    <source>
        <dbReference type="ARBA" id="ARBA00023136"/>
    </source>
</evidence>
<dbReference type="EMBL" id="SMBX01000009">
    <property type="protein sequence ID" value="TCU94499.1"/>
    <property type="molecule type" value="Genomic_DNA"/>
</dbReference>
<keyword evidence="7 9" id="KW-0472">Membrane</keyword>
<keyword evidence="6 9" id="KW-1133">Transmembrane helix</keyword>
<dbReference type="Pfam" id="PF04143">
    <property type="entry name" value="Sulf_transp"/>
    <property type="match status" value="1"/>
</dbReference>
<feature type="transmembrane region" description="Helical" evidence="9">
    <location>
        <begin position="315"/>
        <end position="332"/>
    </location>
</feature>
<keyword evidence="4" id="KW-0997">Cell inner membrane</keyword>
<keyword evidence="11" id="KW-1185">Reference proteome</keyword>
<evidence type="ECO:0000256" key="4">
    <source>
        <dbReference type="ARBA" id="ARBA00022519"/>
    </source>
</evidence>
<dbReference type="Proteomes" id="UP000294692">
    <property type="component" value="Unassembled WGS sequence"/>
</dbReference>
<dbReference type="OrthoDB" id="9794165at2"/>
<feature type="transmembrane region" description="Helical" evidence="9">
    <location>
        <begin position="168"/>
        <end position="187"/>
    </location>
</feature>
<keyword evidence="3" id="KW-1003">Cell membrane</keyword>
<feature type="transmembrane region" description="Helical" evidence="9">
    <location>
        <begin position="62"/>
        <end position="83"/>
    </location>
</feature>
<dbReference type="PANTHER" id="PTHR30574:SF1">
    <property type="entry name" value="SULPHUR TRANSPORT DOMAIN-CONTAINING PROTEIN"/>
    <property type="match status" value="1"/>
</dbReference>
<evidence type="ECO:0000313" key="10">
    <source>
        <dbReference type="EMBL" id="TCU94499.1"/>
    </source>
</evidence>
<evidence type="ECO:0000313" key="11">
    <source>
        <dbReference type="Proteomes" id="UP000294692"/>
    </source>
</evidence>
<feature type="transmembrane region" description="Helical" evidence="9">
    <location>
        <begin position="352"/>
        <end position="371"/>
    </location>
</feature>
<dbReference type="AlphaFoldDB" id="A0A4V2VQG1"/>
<keyword evidence="5 9" id="KW-0812">Transmembrane</keyword>
<feature type="transmembrane region" description="Helical" evidence="9">
    <location>
        <begin position="283"/>
        <end position="303"/>
    </location>
</feature>
<feature type="transmembrane region" description="Helical" evidence="9">
    <location>
        <begin position="28"/>
        <end position="50"/>
    </location>
</feature>
<accession>A0A4V2VQG1</accession>
<dbReference type="GO" id="GO:0005886">
    <property type="term" value="C:plasma membrane"/>
    <property type="evidence" value="ECO:0007669"/>
    <property type="project" value="UniProtKB-SubCell"/>
</dbReference>
<comment type="similarity">
    <text evidence="8">Belongs to the TsuA/YedE (TC 9.B.102) family.</text>
</comment>
<evidence type="ECO:0000256" key="2">
    <source>
        <dbReference type="ARBA" id="ARBA00022448"/>
    </source>
</evidence>
<organism evidence="10 11">
    <name type="scientific">Paracandidimonas soli</name>
    <dbReference type="NCBI Taxonomy" id="1917182"/>
    <lineage>
        <taxon>Bacteria</taxon>
        <taxon>Pseudomonadati</taxon>
        <taxon>Pseudomonadota</taxon>
        <taxon>Betaproteobacteria</taxon>
        <taxon>Burkholderiales</taxon>
        <taxon>Alcaligenaceae</taxon>
        <taxon>Paracandidimonas</taxon>
    </lineage>
</organism>
<evidence type="ECO:0000256" key="9">
    <source>
        <dbReference type="SAM" id="Phobius"/>
    </source>
</evidence>
<evidence type="ECO:0000256" key="5">
    <source>
        <dbReference type="ARBA" id="ARBA00022692"/>
    </source>
</evidence>
<feature type="transmembrane region" description="Helical" evidence="9">
    <location>
        <begin position="95"/>
        <end position="115"/>
    </location>
</feature>